<dbReference type="RefSeq" id="WP_125349520.1">
    <property type="nucleotide sequence ID" value="NZ_RHPN01000008.1"/>
</dbReference>
<comment type="caution">
    <text evidence="1">The sequence shown here is derived from an EMBL/GenBank/DDBJ whole genome shotgun (WGS) entry which is preliminary data.</text>
</comment>
<dbReference type="EMBL" id="RHPO01000008">
    <property type="protein sequence ID" value="RRT92562.1"/>
    <property type="molecule type" value="Genomic_DNA"/>
</dbReference>
<sequence>MITNYFKLLLASSIILISFGCKDDDGFSEEDVVETYNIVSYKANIPVDLNNDKKTSTNLLDEIEILNKQENFLEVRPKVNSIYFNFPLTIINQDYPSIPSGYADFVKYGFVTSTTLSDKVMVIKDSSYTESNYTGNKENKKNVSIENLKIIDYNRLSTNITKSYYDFSTKQWIELNIEVIFQKRI</sequence>
<proteinExistence type="predicted"/>
<protein>
    <submittedName>
        <fullName evidence="1">Uncharacterized protein</fullName>
    </submittedName>
</protein>
<dbReference type="Proteomes" id="UP000267844">
    <property type="component" value="Unassembled WGS sequence"/>
</dbReference>
<reference evidence="1 2" key="1">
    <citation type="submission" date="2018-10" db="EMBL/GenBank/DDBJ databases">
        <title>Transmission dynamics of multidrug resistant bacteria on intensive care unit surfaces.</title>
        <authorList>
            <person name="D'Souza A.W."/>
            <person name="Potter R.F."/>
            <person name="Wallace M."/>
            <person name="Shupe A."/>
            <person name="Patel S."/>
            <person name="Sun S."/>
            <person name="Gul D."/>
            <person name="Kwon J.H."/>
            <person name="Andleeb S."/>
            <person name="Burnham C.-A.D."/>
            <person name="Dantas G."/>
        </authorList>
    </citation>
    <scope>NUCLEOTIDE SEQUENCE [LARGE SCALE GENOMIC DNA]</scope>
    <source>
        <strain evidence="1 2">WF_348</strain>
    </source>
</reference>
<name>A0A427BQU6_9FLAO</name>
<evidence type="ECO:0000313" key="1">
    <source>
        <dbReference type="EMBL" id="RRT92562.1"/>
    </source>
</evidence>
<organism evidence="1 2">
    <name type="scientific">Empedobacter falsenii</name>
    <dbReference type="NCBI Taxonomy" id="343874"/>
    <lineage>
        <taxon>Bacteria</taxon>
        <taxon>Pseudomonadati</taxon>
        <taxon>Bacteroidota</taxon>
        <taxon>Flavobacteriia</taxon>
        <taxon>Flavobacteriales</taxon>
        <taxon>Weeksellaceae</taxon>
        <taxon>Empedobacter</taxon>
    </lineage>
</organism>
<dbReference type="PROSITE" id="PS51257">
    <property type="entry name" value="PROKAR_LIPOPROTEIN"/>
    <property type="match status" value="1"/>
</dbReference>
<evidence type="ECO:0000313" key="2">
    <source>
        <dbReference type="Proteomes" id="UP000267844"/>
    </source>
</evidence>
<dbReference type="AlphaFoldDB" id="A0A427BQU6"/>
<accession>A0A427BQU6</accession>
<gene>
    <name evidence="1" type="ORF">EGI89_06010</name>
</gene>